<keyword evidence="5" id="KW-1015">Disulfide bond</keyword>
<dbReference type="InterPro" id="IPR018114">
    <property type="entry name" value="TRYPSIN_HIS"/>
</dbReference>
<dbReference type="InterPro" id="IPR001314">
    <property type="entry name" value="Peptidase_S1A"/>
</dbReference>
<dbReference type="PROSITE" id="PS00135">
    <property type="entry name" value="TRYPSIN_SER"/>
    <property type="match status" value="1"/>
</dbReference>
<keyword evidence="1 6" id="KW-0645">Protease</keyword>
<proteinExistence type="predicted"/>
<evidence type="ECO:0000256" key="6">
    <source>
        <dbReference type="RuleBase" id="RU363034"/>
    </source>
</evidence>
<dbReference type="Pfam" id="PF00089">
    <property type="entry name" value="Trypsin"/>
    <property type="match status" value="1"/>
</dbReference>
<dbReference type="InterPro" id="IPR043504">
    <property type="entry name" value="Peptidase_S1_PA_chymotrypsin"/>
</dbReference>
<organism evidence="8 9">
    <name type="scientific">Haplochromis burtoni</name>
    <name type="common">Burton's mouthbrooder</name>
    <name type="synonym">Chromis burtoni</name>
    <dbReference type="NCBI Taxonomy" id="8153"/>
    <lineage>
        <taxon>Eukaryota</taxon>
        <taxon>Metazoa</taxon>
        <taxon>Chordata</taxon>
        <taxon>Craniata</taxon>
        <taxon>Vertebrata</taxon>
        <taxon>Euteleostomi</taxon>
        <taxon>Actinopterygii</taxon>
        <taxon>Neopterygii</taxon>
        <taxon>Teleostei</taxon>
        <taxon>Neoteleostei</taxon>
        <taxon>Acanthomorphata</taxon>
        <taxon>Ovalentaria</taxon>
        <taxon>Cichlomorphae</taxon>
        <taxon>Cichliformes</taxon>
        <taxon>Cichlidae</taxon>
        <taxon>African cichlids</taxon>
        <taxon>Pseudocrenilabrinae</taxon>
        <taxon>Haplochromini</taxon>
        <taxon>Haplochromis</taxon>
    </lineage>
</organism>
<name>A0A3Q2X2W3_HAPBU</name>
<keyword evidence="3 6" id="KW-0378">Hydrolase</keyword>
<dbReference type="OMA" id="GPLICMM"/>
<dbReference type="Ensembl" id="ENSHBUT00000028149.1">
    <property type="protein sequence ID" value="ENSHBUP00000033894.1"/>
    <property type="gene ID" value="ENSHBUG00000021093.1"/>
</dbReference>
<dbReference type="InterPro" id="IPR033116">
    <property type="entry name" value="TRYPSIN_SER"/>
</dbReference>
<dbReference type="PANTHER" id="PTHR24271:SF52">
    <property type="entry name" value="GRANZYME K"/>
    <property type="match status" value="1"/>
</dbReference>
<evidence type="ECO:0000256" key="4">
    <source>
        <dbReference type="ARBA" id="ARBA00022825"/>
    </source>
</evidence>
<dbReference type="SUPFAM" id="SSF50494">
    <property type="entry name" value="Trypsin-like serine proteases"/>
    <property type="match status" value="1"/>
</dbReference>
<dbReference type="PANTHER" id="PTHR24271">
    <property type="entry name" value="KALLIKREIN-RELATED"/>
    <property type="match status" value="1"/>
</dbReference>
<dbReference type="GeneTree" id="ENSGT00940000163484"/>
<keyword evidence="4 6" id="KW-0720">Serine protease</keyword>
<evidence type="ECO:0000313" key="8">
    <source>
        <dbReference type="Ensembl" id="ENSHBUP00000033894.1"/>
    </source>
</evidence>
<dbReference type="AlphaFoldDB" id="A0A3Q2X2W3"/>
<dbReference type="PRINTS" id="PR00722">
    <property type="entry name" value="CHYMOTRYPSIN"/>
</dbReference>
<evidence type="ECO:0000256" key="3">
    <source>
        <dbReference type="ARBA" id="ARBA00022801"/>
    </source>
</evidence>
<evidence type="ECO:0000256" key="1">
    <source>
        <dbReference type="ARBA" id="ARBA00022670"/>
    </source>
</evidence>
<dbReference type="InterPro" id="IPR001254">
    <property type="entry name" value="Trypsin_dom"/>
</dbReference>
<dbReference type="InterPro" id="IPR009003">
    <property type="entry name" value="Peptidase_S1_PA"/>
</dbReference>
<sequence length="257" mass="28639">MERWLESLLLDGVVVSLKNLESTRRGSEIIQGKEVEPHSLPFMAYLRGKLSWCGGTLIHPQWVLTAAHCTRMYKVVLGAHSIRKKETDSKQIREVEKLFPHPNYTHVTKGNDLMLVKLQEPVTRTRAVKWLKFGNTVRDPASGSTCLVAGWGRTETKRPSDVLKSVNVTVVDRQTCNSRDYYNHRPEITDDMICAGSDGTNVADTCQGDSGGPLLCDGGLVGVTSFGRGCGIIKKPGVYSFVSRKQLKWIKKTMKSF</sequence>
<evidence type="ECO:0000313" key="9">
    <source>
        <dbReference type="Proteomes" id="UP000264840"/>
    </source>
</evidence>
<dbReference type="Proteomes" id="UP000264840">
    <property type="component" value="Unplaced"/>
</dbReference>
<dbReference type="GO" id="GO:0006508">
    <property type="term" value="P:proteolysis"/>
    <property type="evidence" value="ECO:0007669"/>
    <property type="project" value="UniProtKB-KW"/>
</dbReference>
<reference evidence="8" key="1">
    <citation type="submission" date="2025-08" db="UniProtKB">
        <authorList>
            <consortium name="Ensembl"/>
        </authorList>
    </citation>
    <scope>IDENTIFICATION</scope>
</reference>
<dbReference type="GO" id="GO:0004252">
    <property type="term" value="F:serine-type endopeptidase activity"/>
    <property type="evidence" value="ECO:0007669"/>
    <property type="project" value="InterPro"/>
</dbReference>
<evidence type="ECO:0000259" key="7">
    <source>
        <dbReference type="PROSITE" id="PS50240"/>
    </source>
</evidence>
<dbReference type="CDD" id="cd00190">
    <property type="entry name" value="Tryp_SPc"/>
    <property type="match status" value="1"/>
</dbReference>
<dbReference type="PROSITE" id="PS50240">
    <property type="entry name" value="TRYPSIN_DOM"/>
    <property type="match status" value="1"/>
</dbReference>
<dbReference type="FunFam" id="2.40.10.10:FF:000120">
    <property type="entry name" value="Putative serine protease"/>
    <property type="match status" value="1"/>
</dbReference>
<accession>A0A3Q2X2W3</accession>
<protein>
    <submittedName>
        <fullName evidence="8">Granzyme K-like</fullName>
    </submittedName>
</protein>
<keyword evidence="9" id="KW-1185">Reference proteome</keyword>
<dbReference type="PROSITE" id="PS00134">
    <property type="entry name" value="TRYPSIN_HIS"/>
    <property type="match status" value="1"/>
</dbReference>
<keyword evidence="2" id="KW-0732">Signal</keyword>
<feature type="domain" description="Peptidase S1" evidence="7">
    <location>
        <begin position="29"/>
        <end position="255"/>
    </location>
</feature>
<dbReference type="SMART" id="SM00020">
    <property type="entry name" value="Tryp_SPc"/>
    <property type="match status" value="1"/>
</dbReference>
<evidence type="ECO:0000256" key="2">
    <source>
        <dbReference type="ARBA" id="ARBA00022729"/>
    </source>
</evidence>
<evidence type="ECO:0000256" key="5">
    <source>
        <dbReference type="ARBA" id="ARBA00023157"/>
    </source>
</evidence>
<reference evidence="8" key="2">
    <citation type="submission" date="2025-09" db="UniProtKB">
        <authorList>
            <consortium name="Ensembl"/>
        </authorList>
    </citation>
    <scope>IDENTIFICATION</scope>
</reference>
<dbReference type="Gene3D" id="2.40.10.10">
    <property type="entry name" value="Trypsin-like serine proteases"/>
    <property type="match status" value="2"/>
</dbReference>